<dbReference type="InterPro" id="IPR025510">
    <property type="entry name" value="DUF4397"/>
</dbReference>
<proteinExistence type="predicted"/>
<evidence type="ECO:0000259" key="1">
    <source>
        <dbReference type="Pfam" id="PF14344"/>
    </source>
</evidence>
<comment type="caution">
    <text evidence="2">The sequence shown here is derived from an EMBL/GenBank/DDBJ whole genome shotgun (WGS) entry which is preliminary data.</text>
</comment>
<name>A0ABT8DTF4_9BURK</name>
<sequence length="254" mass="26540">MQLLKYLTAAAAALLVAACGGGDTEDRLDVRDPVVRFIHAVPAGPNLSLYRNETADPPSNVAYKSVSRYYDVSNSAADWSVRLASAPSTALSTTRLNPSQGDRYTFVALLGANGSAVGLTAIHDPYNKGLLSDKARVRVLHADPLAPAVDVYLIQPAQDLAQATPTISNLSYSNVQPASGNDSLEVNGGTFRLVLTTAGSKAVVFNAPSVSIANNADWLLLAIPGPSGLPGDVRVLVAQGNDTQDGQTLELVSQ</sequence>
<evidence type="ECO:0000313" key="2">
    <source>
        <dbReference type="EMBL" id="MDN3921351.1"/>
    </source>
</evidence>
<reference evidence="2 3" key="1">
    <citation type="submission" date="2023-06" db="EMBL/GenBank/DDBJ databases">
        <title>Pelomonas sp. PFR6 16S ribosomal RNA gene Genome sequencing and assembly.</title>
        <authorList>
            <person name="Woo H."/>
        </authorList>
    </citation>
    <scope>NUCLEOTIDE SEQUENCE [LARGE SCALE GENOMIC DNA]</scope>
    <source>
        <strain evidence="2 3">PFR6</strain>
    </source>
</reference>
<keyword evidence="3" id="KW-1185">Reference proteome</keyword>
<feature type="domain" description="DUF4397" evidence="1">
    <location>
        <begin position="35"/>
        <end position="152"/>
    </location>
</feature>
<dbReference type="EMBL" id="JAUHHC010000003">
    <property type="protein sequence ID" value="MDN3921351.1"/>
    <property type="molecule type" value="Genomic_DNA"/>
</dbReference>
<accession>A0ABT8DTF4</accession>
<organism evidence="2 3">
    <name type="scientific">Roseateles violae</name>
    <dbReference type="NCBI Taxonomy" id="3058042"/>
    <lineage>
        <taxon>Bacteria</taxon>
        <taxon>Pseudomonadati</taxon>
        <taxon>Pseudomonadota</taxon>
        <taxon>Betaproteobacteria</taxon>
        <taxon>Burkholderiales</taxon>
        <taxon>Sphaerotilaceae</taxon>
        <taxon>Roseateles</taxon>
    </lineage>
</organism>
<dbReference type="RefSeq" id="WP_290359650.1">
    <property type="nucleotide sequence ID" value="NZ_JAUHHC010000003.1"/>
</dbReference>
<evidence type="ECO:0000313" key="3">
    <source>
        <dbReference type="Proteomes" id="UP001228044"/>
    </source>
</evidence>
<dbReference type="PROSITE" id="PS51257">
    <property type="entry name" value="PROKAR_LIPOPROTEIN"/>
    <property type="match status" value="1"/>
</dbReference>
<protein>
    <submittedName>
        <fullName evidence="2">DUF4397 domain-containing protein</fullName>
    </submittedName>
</protein>
<dbReference type="Proteomes" id="UP001228044">
    <property type="component" value="Unassembled WGS sequence"/>
</dbReference>
<dbReference type="Pfam" id="PF14344">
    <property type="entry name" value="DUF4397"/>
    <property type="match status" value="1"/>
</dbReference>
<gene>
    <name evidence="2" type="ORF">QWJ38_13740</name>
</gene>